<comment type="subunit">
    <text evidence="7">Component of the endosomal sorting complex required for transport II (ESCRT-II).</text>
</comment>
<dbReference type="Gene3D" id="2.30.30.380">
    <property type="entry name" value="Zn-finger domain of Sec23/24"/>
    <property type="match status" value="1"/>
</dbReference>
<dbReference type="InterPro" id="IPR021648">
    <property type="entry name" value="GLUE_dom"/>
</dbReference>
<proteinExistence type="inferred from homology"/>
<dbReference type="GO" id="GO:0032266">
    <property type="term" value="F:phosphatidylinositol-3-phosphate binding"/>
    <property type="evidence" value="ECO:0007669"/>
    <property type="project" value="UniProtKB-UniRule"/>
</dbReference>
<evidence type="ECO:0000256" key="6">
    <source>
        <dbReference type="ARBA" id="ARBA00022927"/>
    </source>
</evidence>
<keyword evidence="5" id="KW-0862">Zinc</keyword>
<keyword evidence="6 7" id="KW-0653">Protein transport</keyword>
<dbReference type="InterPro" id="IPR001876">
    <property type="entry name" value="Znf_RanBP2"/>
</dbReference>
<comment type="function">
    <text evidence="7">Component of the ESCRT-II complex (endosomal sorting complex required for transport II), which is required for multivesicular body (MVB) formation and sorting of endosomal cargo proteins into MVBs.</text>
</comment>
<dbReference type="InterPro" id="IPR036390">
    <property type="entry name" value="WH_DNA-bd_sf"/>
</dbReference>
<dbReference type="SUPFAM" id="SSF50729">
    <property type="entry name" value="PH domain-like"/>
    <property type="match status" value="2"/>
</dbReference>
<dbReference type="PROSITE" id="PS51495">
    <property type="entry name" value="GLUE"/>
    <property type="match status" value="1"/>
</dbReference>
<evidence type="ECO:0000259" key="9">
    <source>
        <dbReference type="PROSITE" id="PS51495"/>
    </source>
</evidence>
<dbReference type="PANTHER" id="PTHR13128:SF12">
    <property type="entry name" value="VACUOLAR PROTEIN-SORTING-ASSOCIATED PROTEIN 36"/>
    <property type="match status" value="1"/>
</dbReference>
<protein>
    <recommendedName>
        <fullName evidence="7">Vacuolar protein-sorting-associated protein 36</fullName>
    </recommendedName>
    <alternativeName>
        <fullName evidence="7">ESCRT-II complex subunit VPS36</fullName>
    </alternativeName>
</protein>
<keyword evidence="7" id="KW-0967">Endosome</keyword>
<dbReference type="GO" id="GO:0031902">
    <property type="term" value="C:late endosome membrane"/>
    <property type="evidence" value="ECO:0007669"/>
    <property type="project" value="UniProtKB-UniRule"/>
</dbReference>
<dbReference type="Gene3D" id="1.10.10.10">
    <property type="entry name" value="Winged helix-like DNA-binding domain superfamily/Winged helix DNA-binding domain"/>
    <property type="match status" value="2"/>
</dbReference>
<dbReference type="Proteomes" id="UP001295794">
    <property type="component" value="Unassembled WGS sequence"/>
</dbReference>
<evidence type="ECO:0000256" key="2">
    <source>
        <dbReference type="ARBA" id="ARBA00022448"/>
    </source>
</evidence>
<dbReference type="AlphaFoldDB" id="A0AAD2HP14"/>
<comment type="similarity">
    <text evidence="1 7">Belongs to the VPS36 family.</text>
</comment>
<evidence type="ECO:0000256" key="4">
    <source>
        <dbReference type="ARBA" id="ARBA00022771"/>
    </source>
</evidence>
<keyword evidence="7" id="KW-0963">Cytoplasm</keyword>
<comment type="subcellular location">
    <subcellularLocation>
        <location evidence="7">Cytoplasm</location>
    </subcellularLocation>
    <subcellularLocation>
        <location evidence="7">Endosome</location>
    </subcellularLocation>
</comment>
<keyword evidence="2 7" id="KW-0813">Transport</keyword>
<accession>A0AAD2HP14</accession>
<comment type="caution">
    <text evidence="10">The sequence shown here is derived from an EMBL/GenBank/DDBJ whole genome shotgun (WGS) entry which is preliminary data.</text>
</comment>
<dbReference type="EMBL" id="CAVNYO010000421">
    <property type="protein sequence ID" value="CAK5278253.1"/>
    <property type="molecule type" value="Genomic_DNA"/>
</dbReference>
<feature type="region of interest" description="Disordered" evidence="8">
    <location>
        <begin position="199"/>
        <end position="225"/>
    </location>
</feature>
<dbReference type="Pfam" id="PF04157">
    <property type="entry name" value="EAP30"/>
    <property type="match status" value="1"/>
</dbReference>
<dbReference type="SMART" id="SM00547">
    <property type="entry name" value="ZnF_RBZ"/>
    <property type="match status" value="2"/>
</dbReference>
<dbReference type="GO" id="GO:0043130">
    <property type="term" value="F:ubiquitin binding"/>
    <property type="evidence" value="ECO:0007669"/>
    <property type="project" value="UniProtKB-UniRule"/>
</dbReference>
<dbReference type="InterPro" id="IPR037855">
    <property type="entry name" value="Vps36"/>
</dbReference>
<dbReference type="GO" id="GO:0000814">
    <property type="term" value="C:ESCRT II complex"/>
    <property type="evidence" value="ECO:0007669"/>
    <property type="project" value="UniProtKB-UniRule"/>
</dbReference>
<feature type="domain" description="GLUE N-terminal" evidence="9">
    <location>
        <begin position="10"/>
        <end position="262"/>
    </location>
</feature>
<dbReference type="EMBL" id="CAVNYO010000426">
    <property type="protein sequence ID" value="CAK5278773.1"/>
    <property type="molecule type" value="Genomic_DNA"/>
</dbReference>
<dbReference type="PANTHER" id="PTHR13128">
    <property type="entry name" value="VACUOLAR PROTEIN-SORTING-ASSOCIATED PROTEIN 36"/>
    <property type="match status" value="1"/>
</dbReference>
<keyword evidence="3" id="KW-0479">Metal-binding</keyword>
<name>A0AAD2HP14_9AGAR</name>
<evidence type="ECO:0000313" key="10">
    <source>
        <dbReference type="EMBL" id="CAK5278253.1"/>
    </source>
</evidence>
<dbReference type="Pfam" id="PF11605">
    <property type="entry name" value="Vps36_ESCRT-II"/>
    <property type="match status" value="1"/>
</dbReference>
<organism evidence="10 12">
    <name type="scientific">Mycena citricolor</name>
    <dbReference type="NCBI Taxonomy" id="2018698"/>
    <lineage>
        <taxon>Eukaryota</taxon>
        <taxon>Fungi</taxon>
        <taxon>Dikarya</taxon>
        <taxon>Basidiomycota</taxon>
        <taxon>Agaricomycotina</taxon>
        <taxon>Agaricomycetes</taxon>
        <taxon>Agaricomycetidae</taxon>
        <taxon>Agaricales</taxon>
        <taxon>Marasmiineae</taxon>
        <taxon>Mycenaceae</taxon>
        <taxon>Mycena</taxon>
    </lineage>
</organism>
<evidence type="ECO:0000256" key="1">
    <source>
        <dbReference type="ARBA" id="ARBA00009697"/>
    </source>
</evidence>
<reference evidence="10" key="1">
    <citation type="submission" date="2023-11" db="EMBL/GenBank/DDBJ databases">
        <authorList>
            <person name="De Vega J J."/>
            <person name="De Vega J J."/>
        </authorList>
    </citation>
    <scope>NUCLEOTIDE SEQUENCE</scope>
</reference>
<dbReference type="SUPFAM" id="SSF46785">
    <property type="entry name" value="Winged helix' DNA-binding domain"/>
    <property type="match status" value="1"/>
</dbReference>
<keyword evidence="12" id="KW-1185">Reference proteome</keyword>
<dbReference type="GO" id="GO:0043328">
    <property type="term" value="P:protein transport to vacuole involved in ubiquitin-dependent protein catabolic process via the multivesicular body sorting pathway"/>
    <property type="evidence" value="ECO:0007669"/>
    <property type="project" value="UniProtKB-UniRule"/>
</dbReference>
<evidence type="ECO:0000313" key="12">
    <source>
        <dbReference type="Proteomes" id="UP001295794"/>
    </source>
</evidence>
<evidence type="ECO:0000313" key="11">
    <source>
        <dbReference type="EMBL" id="CAK5278773.1"/>
    </source>
</evidence>
<dbReference type="Gene3D" id="2.30.29.30">
    <property type="entry name" value="Pleckstrin-homology domain (PH domain)/Phosphotyrosine-binding domain (PTB)"/>
    <property type="match status" value="1"/>
</dbReference>
<evidence type="ECO:0000256" key="3">
    <source>
        <dbReference type="ARBA" id="ARBA00022723"/>
    </source>
</evidence>
<dbReference type="GO" id="GO:0008270">
    <property type="term" value="F:zinc ion binding"/>
    <property type="evidence" value="ECO:0007669"/>
    <property type="project" value="UniProtKB-KW"/>
</dbReference>
<evidence type="ECO:0000256" key="5">
    <source>
        <dbReference type="ARBA" id="ARBA00022833"/>
    </source>
</evidence>
<dbReference type="InterPro" id="IPR036388">
    <property type="entry name" value="WH-like_DNA-bd_sf"/>
</dbReference>
<evidence type="ECO:0000256" key="8">
    <source>
        <dbReference type="SAM" id="MobiDB-lite"/>
    </source>
</evidence>
<evidence type="ECO:0000256" key="7">
    <source>
        <dbReference type="RuleBase" id="RU367095"/>
    </source>
</evidence>
<gene>
    <name evidence="10" type="ORF">MYCIT1_LOCUS27544</name>
    <name evidence="11" type="ORF">MYCIT1_LOCUS28339</name>
</gene>
<keyword evidence="4" id="KW-0863">Zinc-finger</keyword>
<sequence>MTLRRWTKPVDGTIPVQALLYDDEVLLATQDNVGVYDGNQKSPNHQSGTVYVSTHRLFYISSEHRRSRSFVMDLSYVTRTEHYAGLFKSSPKVTLYITSPTLSPETVAVDSSAVFESWECEVCGYRNPPGLSPAAARICGLCGISRDSVPAQQTPLSNAIPSSSSMPSLHESSEIACSACTFLNHPSLQACEICGTPLPRPRTSKSAPSSRPVSPDLSDDDAGDSSPQLIKISFRKGGDKVFYGILRTSLKGKAWLMAATPSAVDSEANRKGISGILKAAENSAQNRVINMDAAFQDIEALKVRTREMVHLAADLNEKLTALSSTADPGVTVEPEEATFIRSSLSQLGLQMTNAPVTQDMITDEERWTEQLAQELSGVLQGKTRNSTGLMRERGLIALDEVWGGWNRARGVSLLPPATMLQVTPLLPRFTEPPIHLRTLSSGMRVLHTPAFASMAFATRLIEGMTTSGPKTVAQIATEERIAIPMASELVIGAEADGDICRDDEACMITGGGNQTRYTANVFVGYVWDGHAVES</sequence>
<dbReference type="InterPro" id="IPR040608">
    <property type="entry name" value="Snf8/Vps36"/>
</dbReference>
<dbReference type="InterPro" id="IPR011993">
    <property type="entry name" value="PH-like_dom_sf"/>
</dbReference>
<dbReference type="Gene3D" id="6.10.140.260">
    <property type="match status" value="1"/>
</dbReference>
<dbReference type="Pfam" id="PF00641">
    <property type="entry name" value="Zn_ribbon_RanBP"/>
    <property type="match status" value="1"/>
</dbReference>